<dbReference type="Pfam" id="PF05199">
    <property type="entry name" value="GMC_oxred_C"/>
    <property type="match status" value="1"/>
</dbReference>
<evidence type="ECO:0000313" key="10">
    <source>
        <dbReference type="EMBL" id="NHK26299.1"/>
    </source>
</evidence>
<evidence type="ECO:0000256" key="4">
    <source>
        <dbReference type="ARBA" id="ARBA00022827"/>
    </source>
</evidence>
<dbReference type="GO" id="GO:0016614">
    <property type="term" value="F:oxidoreductase activity, acting on CH-OH group of donors"/>
    <property type="evidence" value="ECO:0007669"/>
    <property type="project" value="InterPro"/>
</dbReference>
<feature type="domain" description="Glucose-methanol-choline oxidoreductase N-terminal" evidence="7">
    <location>
        <begin position="4"/>
        <end position="338"/>
    </location>
</feature>
<dbReference type="InterPro" id="IPR036188">
    <property type="entry name" value="FAD/NAD-bd_sf"/>
</dbReference>
<evidence type="ECO:0000313" key="9">
    <source>
        <dbReference type="EMBL" id="GGH91911.1"/>
    </source>
</evidence>
<evidence type="ECO:0000313" key="12">
    <source>
        <dbReference type="Proteomes" id="UP000818603"/>
    </source>
</evidence>
<dbReference type="EMBL" id="BMGZ01000001">
    <property type="protein sequence ID" value="GGH91911.1"/>
    <property type="molecule type" value="Genomic_DNA"/>
</dbReference>
<name>A0A8J3A011_9PROT</name>
<evidence type="ECO:0000256" key="5">
    <source>
        <dbReference type="ARBA" id="ARBA00023002"/>
    </source>
</evidence>
<gene>
    <name evidence="10" type="ORF">FF098_000085</name>
    <name evidence="9" type="ORF">GCM10011355_00170</name>
</gene>
<keyword evidence="4" id="KW-0274">FAD</keyword>
<evidence type="ECO:0000256" key="3">
    <source>
        <dbReference type="ARBA" id="ARBA00022630"/>
    </source>
</evidence>
<proteinExistence type="inferred from homology"/>
<keyword evidence="3" id="KW-0285">Flavoprotein</keyword>
<dbReference type="SUPFAM" id="SSF51905">
    <property type="entry name" value="FAD/NAD(P)-binding domain"/>
    <property type="match status" value="1"/>
</dbReference>
<comment type="cofactor">
    <cofactor evidence="1">
        <name>FAD</name>
        <dbReference type="ChEBI" id="CHEBI:57692"/>
    </cofactor>
</comment>
<evidence type="ECO:0000256" key="2">
    <source>
        <dbReference type="ARBA" id="ARBA00010790"/>
    </source>
</evidence>
<reference evidence="9" key="3">
    <citation type="submission" date="2020-09" db="EMBL/GenBank/DDBJ databases">
        <authorList>
            <person name="Sun Q."/>
            <person name="Zhou Y."/>
        </authorList>
    </citation>
    <scope>NUCLEOTIDE SEQUENCE</scope>
    <source>
        <strain evidence="9">CGMCC 1.14984</strain>
    </source>
</reference>
<dbReference type="InterPro" id="IPR051473">
    <property type="entry name" value="P2Ox-like"/>
</dbReference>
<reference evidence="9" key="1">
    <citation type="journal article" date="2014" name="Int. J. Syst. Evol. Microbiol.">
        <title>Complete genome sequence of Corynebacterium casei LMG S-19264T (=DSM 44701T), isolated from a smear-ripened cheese.</title>
        <authorList>
            <consortium name="US DOE Joint Genome Institute (JGI-PGF)"/>
            <person name="Walter F."/>
            <person name="Albersmeier A."/>
            <person name="Kalinowski J."/>
            <person name="Ruckert C."/>
        </authorList>
    </citation>
    <scope>NUCLEOTIDE SEQUENCE</scope>
    <source>
        <strain evidence="9">CGMCC 1.14984</strain>
    </source>
</reference>
<comment type="caution">
    <text evidence="9">The sequence shown here is derived from an EMBL/GenBank/DDBJ whole genome shotgun (WGS) entry which is preliminary data.</text>
</comment>
<dbReference type="PANTHER" id="PTHR42784">
    <property type="entry name" value="PYRANOSE 2-OXIDASE"/>
    <property type="match status" value="1"/>
</dbReference>
<dbReference type="Pfam" id="PF00732">
    <property type="entry name" value="GMC_oxred_N"/>
    <property type="match status" value="1"/>
</dbReference>
<dbReference type="InterPro" id="IPR000172">
    <property type="entry name" value="GMC_OxRdtase_N"/>
</dbReference>
<protein>
    <submittedName>
        <fullName evidence="9">GMC family oxidoreductase</fullName>
    </submittedName>
</protein>
<accession>A0A8J3A011</accession>
<dbReference type="EMBL" id="VCJR02000001">
    <property type="protein sequence ID" value="NHK26299.1"/>
    <property type="molecule type" value="Genomic_DNA"/>
</dbReference>
<keyword evidence="12" id="KW-1185">Reference proteome</keyword>
<dbReference type="Proteomes" id="UP000621856">
    <property type="component" value="Unassembled WGS sequence"/>
</dbReference>
<evidence type="ECO:0000313" key="11">
    <source>
        <dbReference type="Proteomes" id="UP000621856"/>
    </source>
</evidence>
<dbReference type="AlphaFoldDB" id="A0A8J3A011"/>
<organism evidence="9 11">
    <name type="scientific">Aquisalinus luteolus</name>
    <dbReference type="NCBI Taxonomy" id="1566827"/>
    <lineage>
        <taxon>Bacteria</taxon>
        <taxon>Pseudomonadati</taxon>
        <taxon>Pseudomonadota</taxon>
        <taxon>Alphaproteobacteria</taxon>
        <taxon>Parvularculales</taxon>
        <taxon>Parvularculaceae</taxon>
        <taxon>Aquisalinus</taxon>
    </lineage>
</organism>
<dbReference type="Proteomes" id="UP000818603">
    <property type="component" value="Unassembled WGS sequence"/>
</dbReference>
<keyword evidence="5" id="KW-0560">Oxidoreductase</keyword>
<dbReference type="SUPFAM" id="SSF54373">
    <property type="entry name" value="FAD-linked reductases, C-terminal domain"/>
    <property type="match status" value="1"/>
</dbReference>
<sequence length="570" mass="63663">MDFDAIVVGSGMTGGIAAKELCERGLKVLVIERGRHLDHPSPEYTDDQNPWEIENRGLVSEIYDEQGRYRMLKAKGWTYRPEVMQFFVDEKEHPYSFPPERPFMWTRGYHLGGRSLTWSRQVYRWSARDFEANARDGYGVDWPIRYDDLAPWYDHVENFVGIAGNRDGVDSLPDGDFLPPWELSAAERKVIETLRETMPDWPMVGGRCANLSEPRDHHSALGRGRCQARDLCMRGCSYGAYFSSLSASLPAARRTGLLTVESDQVVHSVEVDPATGRASGVNVIGAGDKSTRRFEAPIIFLCASAVASTQIMLNSVSERHPRGLGNQSDALGRYVMDHFSGAGASGHVPGIDELYAYGRKPNGILMPNYMHRHDEDLDFVRGYCFQGGARERGTTGSSGNRRGIGREAKERDRQTLPWRFGFFMSGETLPYKENRITLHPTEKDKWGIPVVHVDAQVRENERRMIVQAEKDARRILEAAGCTDIDTWRVPEDEHIMLGGKTHEMGGAPMGRDPGTSVLNGWNQVHSVPNLFVTDGACMASCGSVNPSLTYMAITARAAHHAADLRSEGRL</sequence>
<feature type="region of interest" description="Disordered" evidence="6">
    <location>
        <begin position="390"/>
        <end position="410"/>
    </location>
</feature>
<evidence type="ECO:0000256" key="1">
    <source>
        <dbReference type="ARBA" id="ARBA00001974"/>
    </source>
</evidence>
<feature type="domain" description="Glucose-methanol-choline oxidoreductase C-terminal" evidence="8">
    <location>
        <begin position="430"/>
        <end position="553"/>
    </location>
</feature>
<dbReference type="InterPro" id="IPR007867">
    <property type="entry name" value="GMC_OxRtase_C"/>
</dbReference>
<dbReference type="PANTHER" id="PTHR42784:SF1">
    <property type="entry name" value="PYRANOSE 2-OXIDASE"/>
    <property type="match status" value="1"/>
</dbReference>
<evidence type="ECO:0000259" key="7">
    <source>
        <dbReference type="Pfam" id="PF00732"/>
    </source>
</evidence>
<dbReference type="RefSeq" id="WP_155135594.1">
    <property type="nucleotide sequence ID" value="NZ_BMGZ01000001.1"/>
</dbReference>
<evidence type="ECO:0000259" key="8">
    <source>
        <dbReference type="Pfam" id="PF05199"/>
    </source>
</evidence>
<reference evidence="10 12" key="2">
    <citation type="submission" date="2020-02" db="EMBL/GenBank/DDBJ databases">
        <title>Genome sequence of Parvularcula flava strain NH6-79.</title>
        <authorList>
            <person name="Abdul Karim M.H."/>
            <person name="Lam M.Q."/>
            <person name="Chen S.J."/>
            <person name="Yahya A."/>
            <person name="Shahir S."/>
            <person name="Shamsir M.S."/>
            <person name="Chong C.S."/>
        </authorList>
    </citation>
    <scope>NUCLEOTIDE SEQUENCE [LARGE SCALE GENOMIC DNA]</scope>
    <source>
        <strain evidence="10 12">NH6-79</strain>
    </source>
</reference>
<dbReference type="GO" id="GO:0050660">
    <property type="term" value="F:flavin adenine dinucleotide binding"/>
    <property type="evidence" value="ECO:0007669"/>
    <property type="project" value="InterPro"/>
</dbReference>
<comment type="similarity">
    <text evidence="2">Belongs to the GMC oxidoreductase family.</text>
</comment>
<evidence type="ECO:0000256" key="6">
    <source>
        <dbReference type="SAM" id="MobiDB-lite"/>
    </source>
</evidence>
<dbReference type="Gene3D" id="3.50.50.60">
    <property type="entry name" value="FAD/NAD(P)-binding domain"/>
    <property type="match status" value="2"/>
</dbReference>